<name>A0ABN9MBZ0_9NEOB</name>
<protein>
    <recommendedName>
        <fullName evidence="1">Alpha-N-acetylglucosaminidase tim-barrel domain-containing protein</fullName>
    </recommendedName>
</protein>
<accession>A0ABN9MBZ0</accession>
<dbReference type="InterPro" id="IPR024733">
    <property type="entry name" value="NAGLU_tim-barrel"/>
</dbReference>
<reference evidence="2" key="1">
    <citation type="submission" date="2023-07" db="EMBL/GenBank/DDBJ databases">
        <authorList>
            <person name="Stuckert A."/>
        </authorList>
    </citation>
    <scope>NUCLEOTIDE SEQUENCE</scope>
</reference>
<evidence type="ECO:0000313" key="3">
    <source>
        <dbReference type="Proteomes" id="UP001176940"/>
    </source>
</evidence>
<dbReference type="PANTHER" id="PTHR12872:SF1">
    <property type="entry name" value="ALPHA-N-ACETYLGLUCOSAMINIDASE"/>
    <property type="match status" value="1"/>
</dbReference>
<dbReference type="EMBL" id="CAUEEQ010046559">
    <property type="protein sequence ID" value="CAJ0958898.1"/>
    <property type="molecule type" value="Genomic_DNA"/>
</dbReference>
<keyword evidence="3" id="KW-1185">Reference proteome</keyword>
<dbReference type="Proteomes" id="UP001176940">
    <property type="component" value="Unassembled WGS sequence"/>
</dbReference>
<evidence type="ECO:0000313" key="2">
    <source>
        <dbReference type="EMBL" id="CAJ0958898.1"/>
    </source>
</evidence>
<sequence length="293" mass="33381">MDQVAATVTSPVSTGPGDIREALAVREIQQMPETTGRRGHDWARTGEGTTDLSTNCNWMRGPWSHIQLKCIVAQGFRYYQNVCTSSYSFVWWDWARWEKEIDWMALNGINMPLAFTGQEVIWQRVFLTLGLNQSEIDDFFTGPAFLAWGRMGNIHTWGGPLSSNWMKKQLFLQKKIVERMRSLGMITVLPAFAGHIPQGLLRIFPKINVTRLGGWSNFNCTYSCSYLLDPEDPLFQKIGRLFMTEIIREFGTDHIYNADTFNEMTPTSSEPAYLSAISSSIFKSMVNGINLTY</sequence>
<dbReference type="PANTHER" id="PTHR12872">
    <property type="entry name" value="ALPHA-N-ACETYLGLUCOSAMINIDASE"/>
    <property type="match status" value="1"/>
</dbReference>
<evidence type="ECO:0000259" key="1">
    <source>
        <dbReference type="Pfam" id="PF05089"/>
    </source>
</evidence>
<organism evidence="2 3">
    <name type="scientific">Ranitomeya imitator</name>
    <name type="common">mimic poison frog</name>
    <dbReference type="NCBI Taxonomy" id="111125"/>
    <lineage>
        <taxon>Eukaryota</taxon>
        <taxon>Metazoa</taxon>
        <taxon>Chordata</taxon>
        <taxon>Craniata</taxon>
        <taxon>Vertebrata</taxon>
        <taxon>Euteleostomi</taxon>
        <taxon>Amphibia</taxon>
        <taxon>Batrachia</taxon>
        <taxon>Anura</taxon>
        <taxon>Neobatrachia</taxon>
        <taxon>Hyloidea</taxon>
        <taxon>Dendrobatidae</taxon>
        <taxon>Dendrobatinae</taxon>
        <taxon>Ranitomeya</taxon>
    </lineage>
</organism>
<dbReference type="Pfam" id="PF05089">
    <property type="entry name" value="NAGLU"/>
    <property type="match status" value="1"/>
</dbReference>
<feature type="domain" description="Alpha-N-acetylglucosaminidase tim-barrel" evidence="1">
    <location>
        <begin position="77"/>
        <end position="286"/>
    </location>
</feature>
<gene>
    <name evidence="2" type="ORF">RIMI_LOCUS16578166</name>
</gene>
<comment type="caution">
    <text evidence="2">The sequence shown here is derived from an EMBL/GenBank/DDBJ whole genome shotgun (WGS) entry which is preliminary data.</text>
</comment>
<dbReference type="InterPro" id="IPR007781">
    <property type="entry name" value="NAGLU"/>
</dbReference>
<proteinExistence type="predicted"/>
<dbReference type="Gene3D" id="3.20.20.80">
    <property type="entry name" value="Glycosidases"/>
    <property type="match status" value="1"/>
</dbReference>